<dbReference type="Proteomes" id="UP000095300">
    <property type="component" value="Unassembled WGS sequence"/>
</dbReference>
<feature type="chain" id="PRO_5009327816" evidence="1">
    <location>
        <begin position="28"/>
        <end position="130"/>
    </location>
</feature>
<organism evidence="2 3">
    <name type="scientific">Stomoxys calcitrans</name>
    <name type="common">Stable fly</name>
    <name type="synonym">Conops calcitrans</name>
    <dbReference type="NCBI Taxonomy" id="35570"/>
    <lineage>
        <taxon>Eukaryota</taxon>
        <taxon>Metazoa</taxon>
        <taxon>Ecdysozoa</taxon>
        <taxon>Arthropoda</taxon>
        <taxon>Hexapoda</taxon>
        <taxon>Insecta</taxon>
        <taxon>Pterygota</taxon>
        <taxon>Neoptera</taxon>
        <taxon>Endopterygota</taxon>
        <taxon>Diptera</taxon>
        <taxon>Brachycera</taxon>
        <taxon>Muscomorpha</taxon>
        <taxon>Muscoidea</taxon>
        <taxon>Muscidae</taxon>
        <taxon>Stomoxys</taxon>
    </lineage>
</organism>
<dbReference type="EnsemblMetazoa" id="SCAU014423-RA">
    <property type="protein sequence ID" value="SCAU014423-PA"/>
    <property type="gene ID" value="SCAU014423"/>
</dbReference>
<dbReference type="VEuPathDB" id="VectorBase:SCAU014423"/>
<evidence type="ECO:0000313" key="3">
    <source>
        <dbReference type="Proteomes" id="UP000095300"/>
    </source>
</evidence>
<dbReference type="OrthoDB" id="4781at2759"/>
<keyword evidence="3" id="KW-1185">Reference proteome</keyword>
<protein>
    <submittedName>
        <fullName evidence="2">Uncharacterized protein</fullName>
    </submittedName>
</protein>
<dbReference type="KEGG" id="scac:106090826"/>
<feature type="signal peptide" evidence="1">
    <location>
        <begin position="1"/>
        <end position="27"/>
    </location>
</feature>
<proteinExistence type="predicted"/>
<accession>A0A1I8Q6Y5</accession>
<sequence length="130" mass="14943">MMNWKTKQTFLIAIAFVLIVKANVVLSNNDCNLNYPASRSYPPTNRLLIRKCYDVGDNAVDDIRFIIVEKLDLFKLEYRILQAQYTGEGLLFEMESAKDVQQILDKASDLEKNGCSLERTSKTFIDVEIK</sequence>
<name>A0A1I8Q6Y5_STOCA</name>
<gene>
    <name evidence="2" type="primary">106090826</name>
</gene>
<keyword evidence="1" id="KW-0732">Signal</keyword>
<evidence type="ECO:0000256" key="1">
    <source>
        <dbReference type="SAM" id="SignalP"/>
    </source>
</evidence>
<evidence type="ECO:0000313" key="2">
    <source>
        <dbReference type="EnsemblMetazoa" id="SCAU014423-PA"/>
    </source>
</evidence>
<dbReference type="AlphaFoldDB" id="A0A1I8Q6Y5"/>
<reference evidence="2" key="1">
    <citation type="submission" date="2020-05" db="UniProtKB">
        <authorList>
            <consortium name="EnsemblMetazoa"/>
        </authorList>
    </citation>
    <scope>IDENTIFICATION</scope>
    <source>
        <strain evidence="2">USDA</strain>
    </source>
</reference>